<evidence type="ECO:0000313" key="4">
    <source>
        <dbReference type="EMBL" id="KAF7492086.1"/>
    </source>
</evidence>
<feature type="compositionally biased region" description="Polar residues" evidence="2">
    <location>
        <begin position="591"/>
        <end position="602"/>
    </location>
</feature>
<dbReference type="Pfam" id="PF02759">
    <property type="entry name" value="RUN"/>
    <property type="match status" value="1"/>
</dbReference>
<feature type="compositionally biased region" description="Low complexity" evidence="2">
    <location>
        <begin position="704"/>
        <end position="721"/>
    </location>
</feature>
<name>A0A834R8L5_SARSC</name>
<dbReference type="InterPro" id="IPR004012">
    <property type="entry name" value="Run_dom"/>
</dbReference>
<dbReference type="Gene3D" id="1.20.58.900">
    <property type="match status" value="1"/>
</dbReference>
<feature type="coiled-coil region" evidence="1">
    <location>
        <begin position="440"/>
        <end position="470"/>
    </location>
</feature>
<evidence type="ECO:0000256" key="2">
    <source>
        <dbReference type="SAM" id="MobiDB-lite"/>
    </source>
</evidence>
<dbReference type="CDD" id="cd17683">
    <property type="entry name" value="RUN_RUNDC1"/>
    <property type="match status" value="1"/>
</dbReference>
<evidence type="ECO:0000256" key="1">
    <source>
        <dbReference type="SAM" id="Coils"/>
    </source>
</evidence>
<dbReference type="Proteomes" id="UP000070412">
    <property type="component" value="Unassembled WGS sequence"/>
</dbReference>
<gene>
    <name evidence="4" type="ORF">SSS_2506</name>
</gene>
<feature type="region of interest" description="Disordered" evidence="2">
    <location>
        <begin position="626"/>
        <end position="677"/>
    </location>
</feature>
<feature type="compositionally biased region" description="Polar residues" evidence="2">
    <location>
        <begin position="626"/>
        <end position="635"/>
    </location>
</feature>
<accession>A0A834R8L5</accession>
<dbReference type="InterPro" id="IPR058732">
    <property type="entry name" value="RUNDC1_M"/>
</dbReference>
<dbReference type="InterPro" id="IPR047343">
    <property type="entry name" value="RUSC1_2"/>
</dbReference>
<dbReference type="PANTHER" id="PTHR15591">
    <property type="entry name" value="RUN AND SH3 DOMAIN CONTAINING"/>
    <property type="match status" value="1"/>
</dbReference>
<dbReference type="SMART" id="SM00593">
    <property type="entry name" value="RUN"/>
    <property type="match status" value="1"/>
</dbReference>
<feature type="compositionally biased region" description="Basic and acidic residues" evidence="2">
    <location>
        <begin position="820"/>
        <end position="840"/>
    </location>
</feature>
<feature type="region of interest" description="Disordered" evidence="2">
    <location>
        <begin position="792"/>
        <end position="860"/>
    </location>
</feature>
<reference evidence="5" key="3">
    <citation type="submission" date="2022-06" db="UniProtKB">
        <authorList>
            <consortium name="EnsemblMetazoa"/>
        </authorList>
    </citation>
    <scope>IDENTIFICATION</scope>
</reference>
<dbReference type="PROSITE" id="PS50826">
    <property type="entry name" value="RUN"/>
    <property type="match status" value="1"/>
</dbReference>
<reference evidence="4" key="2">
    <citation type="submission" date="2020-01" db="EMBL/GenBank/DDBJ databases">
        <authorList>
            <person name="Korhonen P.K.K."/>
            <person name="Guangxu M.G."/>
            <person name="Wang T.W."/>
            <person name="Stroehlein A.J.S."/>
            <person name="Young N.D."/>
            <person name="Ang C.-S.A."/>
            <person name="Fernando D.W.F."/>
            <person name="Lu H.L."/>
            <person name="Taylor S.T."/>
            <person name="Ehtesham M.E.M."/>
            <person name="Najaraj S.H.N."/>
            <person name="Harsha G.H.G."/>
            <person name="Madugundu A.M."/>
            <person name="Renuse S.R."/>
            <person name="Holt D.H."/>
            <person name="Pandey A.P."/>
            <person name="Papenfuss A.P."/>
            <person name="Gasser R.B.G."/>
            <person name="Fischer K.F."/>
        </authorList>
    </citation>
    <scope>NUCLEOTIDE SEQUENCE</scope>
    <source>
        <strain evidence="4">SSS_KF_BRIS2020</strain>
    </source>
</reference>
<feature type="compositionally biased region" description="Low complexity" evidence="2">
    <location>
        <begin position="636"/>
        <end position="657"/>
    </location>
</feature>
<dbReference type="AlphaFoldDB" id="A0A834R8L5"/>
<evidence type="ECO:0000313" key="5">
    <source>
        <dbReference type="EnsemblMetazoa" id="KAF7492086.1"/>
    </source>
</evidence>
<sequence>MATKTTTNILANNRASNETIKKCDRFMKFPDENDDYNEVHSYCSQSKLHNYSKKILRQQTKKKHAESFMKFENENCDDVVDEDGRKIGNENLHRHYSDSLSEYNKDLIQIFYGNSNHHHQIQQQEHRDETNDNRTQSLTIDYDQEWNEFQSSSACLAPQNNEEHSSYGDDGLAQIIGTDSNQIITLESESTKKNTNQLDSGKSQPIDSFFHTEQDEDHFEELGHQSQTDFDATSYASESNFLYGRLEQMEHEQELLNNSLVALTTHFAQVQLRLRQIIEAKDIDHERRERLLTELETFANRGIPDLMVSVSNDQFPSGLHRSVSMATSLMADDVFDDDIDNDGVDDEDENNQCSNQDNSLMNDAKIDERCRGENDQRNFSDNFRSKISSSNQNSRKLSSNSSLSHHIDADTLASYRNQNSITMDSISSRMKKNSMRLITEDHLERQRSRQKELIEQLKEQLEDLERYAYETGESSSLPSSMLLERQNVIIEQLKSKLPILSIDEIDRLEPDELRQKVDQAIKELVNPVLMKEHLVAQLKTQVTDLERFIYFLQKNGHHKFSKIQQKLDEKRQKNRTTSMFDVIRMLRKKSPSNTFETASRQPSSASSSTKIVGQCIDEEMRNNVQELNPNRDMQCSSSPSPSSSSLRRGTTTTTELSKSSKHREPKAENLYSANDNSQHQHSISLFKRILSLLYIFAWTELGSSTSSSSSSPSSSSSSSSSANGHELCRNNSLINGFVRKQPKPERFVLNQSHSVRPLQLSTTTQCKHWGNLRARLEISITSLMEFFDRQNRNRNSSHNKPYQDDYHQNHHHRSASHSLLKKEQNKCDGYDDGDEKKIFDQNDEDDDEGENETDEIDSNEIEDCISLGSTTLVIDNYFVYEHVTNLVRKEFSIALRNLIEHGLIGSDGFLSNSLRSMINSGSQSMTVSNSSQMIQSNRFETIWNNGDWNNFSFRSNESNHLAVNNLFDSLRSIGFGCFSQRSSKLLKPRPMHAWDLIIYYYQLKNGSKFRSIHSRRLSQSFGLQISSGFRSNPKHSLLIAIDDIIDSHSRLKRSLDSHFKAFISMGLNQQMLGEWLRLILRNPTIVNDCYEKWSYTSSTGFEDALKQLDKLAKYRFCLPTDLAIRQLQSIHDAF</sequence>
<dbReference type="InterPro" id="IPR037213">
    <property type="entry name" value="Run_dom_sf"/>
</dbReference>
<feature type="compositionally biased region" description="Acidic residues" evidence="2">
    <location>
        <begin position="841"/>
        <end position="860"/>
    </location>
</feature>
<keyword evidence="1" id="KW-0175">Coiled coil</keyword>
<organism evidence="4">
    <name type="scientific">Sarcoptes scabiei</name>
    <name type="common">Itch mite</name>
    <name type="synonym">Acarus scabiei</name>
    <dbReference type="NCBI Taxonomy" id="52283"/>
    <lineage>
        <taxon>Eukaryota</taxon>
        <taxon>Metazoa</taxon>
        <taxon>Ecdysozoa</taxon>
        <taxon>Arthropoda</taxon>
        <taxon>Chelicerata</taxon>
        <taxon>Arachnida</taxon>
        <taxon>Acari</taxon>
        <taxon>Acariformes</taxon>
        <taxon>Sarcoptiformes</taxon>
        <taxon>Astigmata</taxon>
        <taxon>Psoroptidia</taxon>
        <taxon>Sarcoptoidea</taxon>
        <taxon>Sarcoptidae</taxon>
        <taxon>Sarcoptinae</taxon>
        <taxon>Sarcoptes</taxon>
    </lineage>
</organism>
<feature type="region of interest" description="Disordered" evidence="2">
    <location>
        <begin position="704"/>
        <end position="725"/>
    </location>
</feature>
<dbReference type="PANTHER" id="PTHR15591:SF19">
    <property type="entry name" value="RUN DOMAIN-CONTAINING PROTEIN 1 ISOFORM X1"/>
    <property type="match status" value="1"/>
</dbReference>
<feature type="compositionally biased region" description="Acidic residues" evidence="2">
    <location>
        <begin position="336"/>
        <end position="350"/>
    </location>
</feature>
<feature type="region of interest" description="Disordered" evidence="2">
    <location>
        <begin position="336"/>
        <end position="403"/>
    </location>
</feature>
<reference evidence="6" key="1">
    <citation type="journal article" date="2020" name="PLoS Negl. Trop. Dis.">
        <title>High-quality nuclear genome for Sarcoptes scabiei-A critical resource for a neglected parasite.</title>
        <authorList>
            <person name="Korhonen P.K."/>
            <person name="Gasser R.B."/>
            <person name="Ma G."/>
            <person name="Wang T."/>
            <person name="Stroehlein A.J."/>
            <person name="Young N.D."/>
            <person name="Ang C.S."/>
            <person name="Fernando D.D."/>
            <person name="Lu H.C."/>
            <person name="Taylor S."/>
            <person name="Reynolds S.L."/>
            <person name="Mofiz E."/>
            <person name="Najaraj S.H."/>
            <person name="Gowda H."/>
            <person name="Madugundu A."/>
            <person name="Renuse S."/>
            <person name="Holt D."/>
            <person name="Pandey A."/>
            <person name="Papenfuss A.T."/>
            <person name="Fischer K."/>
        </authorList>
    </citation>
    <scope>NUCLEOTIDE SEQUENCE [LARGE SCALE GENOMIC DNA]</scope>
</reference>
<feature type="compositionally biased region" description="Polar residues" evidence="2">
    <location>
        <begin position="352"/>
        <end position="361"/>
    </location>
</feature>
<dbReference type="OrthoDB" id="10068328at2759"/>
<feature type="region of interest" description="Disordered" evidence="2">
    <location>
        <begin position="591"/>
        <end position="610"/>
    </location>
</feature>
<protein>
    <submittedName>
        <fullName evidence="4">RUN domain-containing protein 1</fullName>
    </submittedName>
</protein>
<dbReference type="EMBL" id="WVUK01000057">
    <property type="protein sequence ID" value="KAF7492086.1"/>
    <property type="molecule type" value="Genomic_DNA"/>
</dbReference>
<dbReference type="SUPFAM" id="SSF140741">
    <property type="entry name" value="RUN domain-like"/>
    <property type="match status" value="1"/>
</dbReference>
<dbReference type="EnsemblMetazoa" id="SSS_2506s_mrna">
    <property type="protein sequence ID" value="KAF7492086.1"/>
    <property type="gene ID" value="SSS_2506"/>
</dbReference>
<dbReference type="Pfam" id="PF26030">
    <property type="entry name" value="RUNDC1"/>
    <property type="match status" value="1"/>
</dbReference>
<keyword evidence="6" id="KW-1185">Reference proteome</keyword>
<evidence type="ECO:0000259" key="3">
    <source>
        <dbReference type="PROSITE" id="PS50826"/>
    </source>
</evidence>
<proteinExistence type="predicted"/>
<feature type="compositionally biased region" description="Low complexity" evidence="2">
    <location>
        <begin position="388"/>
        <end position="403"/>
    </location>
</feature>
<feature type="domain" description="RUN" evidence="3">
    <location>
        <begin position="882"/>
        <end position="1123"/>
    </location>
</feature>
<feature type="compositionally biased region" description="Basic and acidic residues" evidence="2">
    <location>
        <begin position="364"/>
        <end position="378"/>
    </location>
</feature>
<evidence type="ECO:0000313" key="6">
    <source>
        <dbReference type="Proteomes" id="UP000070412"/>
    </source>
</evidence>